<evidence type="ECO:0000313" key="2">
    <source>
        <dbReference type="EMBL" id="OAP41280.1"/>
    </source>
</evidence>
<feature type="domain" description="Imm33-like" evidence="1">
    <location>
        <begin position="11"/>
        <end position="112"/>
    </location>
</feature>
<dbReference type="Proteomes" id="UP000094025">
    <property type="component" value="Unassembled WGS sequence"/>
</dbReference>
<comment type="caution">
    <text evidence="2">The sequence shown here is derived from an EMBL/GenBank/DDBJ whole genome shotgun (WGS) entry which is preliminary data.</text>
</comment>
<protein>
    <recommendedName>
        <fullName evidence="1">Imm33-like domain-containing protein</fullName>
    </recommendedName>
</protein>
<keyword evidence="3" id="KW-1185">Reference proteome</keyword>
<name>A0A178Y142_9HYPH</name>
<dbReference type="InterPro" id="IPR056509">
    <property type="entry name" value="Imm33-like"/>
</dbReference>
<reference evidence="2 3" key="1">
    <citation type="journal article" date="2016" name="Int. J. Syst. Evol. Microbiol.">
        <title>Ensifer glycinis sp. nov., an novel rhizobial species associated with Glycine spp.</title>
        <authorList>
            <person name="Yan H."/>
            <person name="Yan J."/>
            <person name="Sui X.H."/>
            <person name="Wang E.T."/>
            <person name="Chen W.X."/>
            <person name="Zhang X.X."/>
            <person name="Chen W.F."/>
        </authorList>
    </citation>
    <scope>NUCLEOTIDE SEQUENCE [LARGE SCALE GENOMIC DNA]</scope>
    <source>
        <strain evidence="2 3">CCBAU 23380</strain>
    </source>
</reference>
<evidence type="ECO:0000259" key="1">
    <source>
        <dbReference type="Pfam" id="PF24719"/>
    </source>
</evidence>
<dbReference type="Pfam" id="PF24719">
    <property type="entry name" value="Imm33-like"/>
    <property type="match status" value="1"/>
</dbReference>
<sequence length="118" mass="13228">MAVTDANESAQKEICEKYGAAYYPSPSGMKVGIALNGRNGTTPINGLRHPPEGDTTGWFIWAGDELSDDPDFFKPLHVQHLRAWCPQVQKYLALPPGWRFLVAGDYEDVWYDESLLNI</sequence>
<accession>A0A178Y142</accession>
<dbReference type="AlphaFoldDB" id="A0A178Y142"/>
<proteinExistence type="predicted"/>
<organism evidence="2 3">
    <name type="scientific">Sinorhizobium glycinis</name>
    <dbReference type="NCBI Taxonomy" id="1472378"/>
    <lineage>
        <taxon>Bacteria</taxon>
        <taxon>Pseudomonadati</taxon>
        <taxon>Pseudomonadota</taxon>
        <taxon>Alphaproteobacteria</taxon>
        <taxon>Hyphomicrobiales</taxon>
        <taxon>Rhizobiaceae</taxon>
        <taxon>Sinorhizobium/Ensifer group</taxon>
        <taxon>Sinorhizobium</taxon>
    </lineage>
</organism>
<evidence type="ECO:0000313" key="3">
    <source>
        <dbReference type="Proteomes" id="UP000094025"/>
    </source>
</evidence>
<dbReference type="EMBL" id="LPUX01000053">
    <property type="protein sequence ID" value="OAP41280.1"/>
    <property type="molecule type" value="Genomic_DNA"/>
</dbReference>
<dbReference type="OrthoDB" id="7063432at2"/>
<gene>
    <name evidence="2" type="ORF">AU381_05240</name>
</gene>
<dbReference type="STRING" id="1472378.AU381_05240"/>